<reference evidence="2 3" key="1">
    <citation type="journal article" date="2008" name="Proc. Natl. Acad. Sci. U.S.A.">
        <title>Niche adaptation and genome expansion in the chlorophyll d-producing cyanobacterium Acaryochloris marina.</title>
        <authorList>
            <person name="Swingley W.D."/>
            <person name="Chen M."/>
            <person name="Cheung P.C."/>
            <person name="Conrad A.L."/>
            <person name="Dejesa L.C."/>
            <person name="Hao J."/>
            <person name="Honchak B.M."/>
            <person name="Karbach L.E."/>
            <person name="Kurdoglu A."/>
            <person name="Lahiri S."/>
            <person name="Mastrian S.D."/>
            <person name="Miyashita H."/>
            <person name="Page L."/>
            <person name="Ramakrishna P."/>
            <person name="Satoh S."/>
            <person name="Sattley W.M."/>
            <person name="Shimada Y."/>
            <person name="Taylor H.L."/>
            <person name="Tomo T."/>
            <person name="Tsuchiya T."/>
            <person name="Wang Z.T."/>
            <person name="Raymond J."/>
            <person name="Mimuro M."/>
            <person name="Blankenship R.E."/>
            <person name="Touchman J.W."/>
        </authorList>
    </citation>
    <scope>NUCLEOTIDE SEQUENCE [LARGE SCALE GENOMIC DNA]</scope>
    <source>
        <strain evidence="3">MBIC 11017</strain>
        <plasmid evidence="3">Plasmid pREB6</plasmid>
    </source>
</reference>
<geneLocation type="plasmid" evidence="2 3">
    <name>pREB6</name>
</geneLocation>
<feature type="compositionally biased region" description="Basic residues" evidence="1">
    <location>
        <begin position="199"/>
        <end position="209"/>
    </location>
</feature>
<keyword evidence="2" id="KW-0614">Plasmid</keyword>
<feature type="region of interest" description="Disordered" evidence="1">
    <location>
        <begin position="125"/>
        <end position="226"/>
    </location>
</feature>
<dbReference type="EMBL" id="CP000843">
    <property type="protein sequence ID" value="ABW33147.1"/>
    <property type="molecule type" value="Genomic_DNA"/>
</dbReference>
<dbReference type="RefSeq" id="WP_012168109.1">
    <property type="nucleotide sequence ID" value="NC_009931.1"/>
</dbReference>
<proteinExistence type="predicted"/>
<protein>
    <submittedName>
        <fullName evidence="2">Uncharacterized protein</fullName>
    </submittedName>
</protein>
<evidence type="ECO:0000313" key="2">
    <source>
        <dbReference type="EMBL" id="ABW33147.1"/>
    </source>
</evidence>
<feature type="compositionally biased region" description="Acidic residues" evidence="1">
    <location>
        <begin position="126"/>
        <end position="157"/>
    </location>
</feature>
<dbReference type="Proteomes" id="UP000000268">
    <property type="component" value="Plasmid pREB6"/>
</dbReference>
<dbReference type="HOGENOM" id="CLU_1222589_0_0_3"/>
<sequence>MKLITSIKLQQADHTEVIDSAATQVGLAANKAFLFVVRKEIQGWKNFTALCSWCLSKVSQKHGPIFEEVKERAVAVYRKGCQQETAFVQALIKSQITDRLDAHWKLHDQAIDWFKDQTQAFLADSPVEDTSEVEVEDLSPDSSEDLEEIAPVDEGEEPSMTILDEAPVPVLGPPVDPDPLDDELTVPQDPTPVVASGGGKRRTRNKSKRTPLGAMMLSQAKTGKPS</sequence>
<organism evidence="2 3">
    <name type="scientific">Acaryochloris marina (strain MBIC 11017)</name>
    <dbReference type="NCBI Taxonomy" id="329726"/>
    <lineage>
        <taxon>Bacteria</taxon>
        <taxon>Bacillati</taxon>
        <taxon>Cyanobacteriota</taxon>
        <taxon>Cyanophyceae</taxon>
        <taxon>Acaryochloridales</taxon>
        <taxon>Acaryochloridaceae</taxon>
        <taxon>Acaryochloris</taxon>
    </lineage>
</organism>
<dbReference type="AlphaFoldDB" id="A8ZQ18"/>
<gene>
    <name evidence="2" type="ordered locus">AM1_F0035</name>
</gene>
<keyword evidence="3" id="KW-1185">Reference proteome</keyword>
<name>A8ZQ18_ACAM1</name>
<dbReference type="KEGG" id="amr:AM1_F0035"/>
<evidence type="ECO:0000256" key="1">
    <source>
        <dbReference type="SAM" id="MobiDB-lite"/>
    </source>
</evidence>
<accession>A8ZQ18</accession>
<evidence type="ECO:0000313" key="3">
    <source>
        <dbReference type="Proteomes" id="UP000000268"/>
    </source>
</evidence>